<evidence type="ECO:0000313" key="3">
    <source>
        <dbReference type="Proteomes" id="UP000192917"/>
    </source>
</evidence>
<dbReference type="RefSeq" id="WP_143596354.1">
    <property type="nucleotide sequence ID" value="NZ_FWZX01000032.1"/>
</dbReference>
<sequence>MSSGKPGLEDSLPGYASHEIPTPKILGGTDDWNSSQWQKEFDDTRERIVNFLAARDPLAILARTAARHIMESTGPKAVDEPSVDDMEQVEVEIAQALILTGEGQRKNVPTSPRNFERHWKVMARHIHGFIRKQPEEHDSLATVMVRRKARLQTLYYRNLFARNDCETVMLALLKRIDSQSEAALGYRLSDVFNAMIAVTNLVTDRLHINFSHIRTLMQSKSRSEILQELEFFRSQYPLADRCWRDRSDRFPDLEELRVAAFQMSEMAWPWVFRLKRSDLEEIMDSKIVDVLFHLSIPFGGLRDANPQHVYLNNPVWRKPYVRLSDDQLFAAIPQLIFSFPFAIMEGLIEDHPPLVRAYEEARAEYLEVAIEEVVSAAMPHARVFRGVVWTDPESGKTYENDVVALLGNFIFVFECKSGRLRDAARRGGDKSLRTNFRELFVEPGLQGWRLQNYLDTLRDKAVLRLKVDGSLIDFQLDRPKVVYRYSVSFEHFTNLTSARFYLRELGLIENETAWAPALTLGEFQMIAKFLDTEASFQHYLTRRPSIDEIIDFDGDEQDILSMYLTNGLCIDGTAVSGKKLTFLGADALVRQRVHPRKDRTAVEPIGVYLSPMWRTSVRELYANTKQRHRYDIINVILNQLPPALMDFERRIRRFRRGVPNNGEDVLVTKFLAGNRIFVLMCHLAKKAPDPDEWQDAGRSIVGMFSDEDTVVECATFLFVRRSKETTFDGVGFYRYGFGKMPKNSAMEE</sequence>
<evidence type="ECO:0000256" key="1">
    <source>
        <dbReference type="SAM" id="MobiDB-lite"/>
    </source>
</evidence>
<evidence type="ECO:0008006" key="4">
    <source>
        <dbReference type="Google" id="ProtNLM"/>
    </source>
</evidence>
<organism evidence="2 3">
    <name type="scientific">Tistlia consotensis USBA 355</name>
    <dbReference type="NCBI Taxonomy" id="560819"/>
    <lineage>
        <taxon>Bacteria</taxon>
        <taxon>Pseudomonadati</taxon>
        <taxon>Pseudomonadota</taxon>
        <taxon>Alphaproteobacteria</taxon>
        <taxon>Rhodospirillales</taxon>
        <taxon>Rhodovibrionaceae</taxon>
        <taxon>Tistlia</taxon>
    </lineage>
</organism>
<accession>A0A1Y6CL97</accession>
<dbReference type="STRING" id="560819.SAMN05428998_13261"/>
<reference evidence="2 3" key="1">
    <citation type="submission" date="2017-04" db="EMBL/GenBank/DDBJ databases">
        <authorList>
            <person name="Afonso C.L."/>
            <person name="Miller P.J."/>
            <person name="Scott M.A."/>
            <person name="Spackman E."/>
            <person name="Goraichik I."/>
            <person name="Dimitrov K.M."/>
            <person name="Suarez D.L."/>
            <person name="Swayne D.E."/>
        </authorList>
    </citation>
    <scope>NUCLEOTIDE SEQUENCE [LARGE SCALE GENOMIC DNA]</scope>
    <source>
        <strain evidence="2 3">USBA 355</strain>
    </source>
</reference>
<dbReference type="Proteomes" id="UP000192917">
    <property type="component" value="Unassembled WGS sequence"/>
</dbReference>
<proteinExistence type="predicted"/>
<keyword evidence="3" id="KW-1185">Reference proteome</keyword>
<name>A0A1Y6CL97_9PROT</name>
<evidence type="ECO:0000313" key="2">
    <source>
        <dbReference type="EMBL" id="SMF73842.1"/>
    </source>
</evidence>
<dbReference type="AlphaFoldDB" id="A0A1Y6CL97"/>
<protein>
    <recommendedName>
        <fullName evidence="4">Nuclease-related domain-containing protein</fullName>
    </recommendedName>
</protein>
<gene>
    <name evidence="2" type="ORF">SAMN05428998_13261</name>
</gene>
<dbReference type="EMBL" id="FWZX01000032">
    <property type="protein sequence ID" value="SMF73842.1"/>
    <property type="molecule type" value="Genomic_DNA"/>
</dbReference>
<feature type="region of interest" description="Disordered" evidence="1">
    <location>
        <begin position="1"/>
        <end position="31"/>
    </location>
</feature>